<protein>
    <submittedName>
        <fullName evidence="6">NAD(P)-dependent oxidoreductase</fullName>
        <ecNumber evidence="6">1.1.-.-</ecNumber>
    </submittedName>
</protein>
<reference evidence="7" key="1">
    <citation type="journal article" date="2019" name="Int. J. Syst. Evol. Microbiol.">
        <title>The Global Catalogue of Microorganisms (GCM) 10K type strain sequencing project: providing services to taxonomists for standard genome sequencing and annotation.</title>
        <authorList>
            <consortium name="The Broad Institute Genomics Platform"/>
            <consortium name="The Broad Institute Genome Sequencing Center for Infectious Disease"/>
            <person name="Wu L."/>
            <person name="Ma J."/>
        </authorList>
    </citation>
    <scope>NUCLEOTIDE SEQUENCE [LARGE SCALE GENOMIC DNA]</scope>
    <source>
        <strain evidence="7">CGMCC 4.7330</strain>
    </source>
</reference>
<comment type="caution">
    <text evidence="6">The sequence shown here is derived from an EMBL/GenBank/DDBJ whole genome shotgun (WGS) entry which is preliminary data.</text>
</comment>
<gene>
    <name evidence="6" type="ORF">ACFO0B_10010</name>
</gene>
<keyword evidence="7" id="KW-1185">Reference proteome</keyword>
<sequence length="257" mass="25573">MRIGFVGAGRMGSPMVARLAGAGHEVRALGRSAEARAGVAELGATPAGTVAEAAEGADAVVLCVFTDDQVREVCAAESFGDATLIVHTTGSPETVAAVAARGTHVVDAPVSGGPHDIARGSLTVFLGGADADVAVAREVLRAYADPILHVGPLGSGQRVKLVNNALFAAQIGLVADAVRLGAELGLPEDALLAALPHASGNSRALAGIAAKGSVAEFRSSVGEFLRKDVTVARALADALGADLGLLTAPIEAGVARP</sequence>
<accession>A0ABV8DRJ2</accession>
<dbReference type="PIRSF" id="PIRSF000103">
    <property type="entry name" value="HIBADH"/>
    <property type="match status" value="1"/>
</dbReference>
<dbReference type="EC" id="1.1.-.-" evidence="6"/>
<dbReference type="GO" id="GO:0016491">
    <property type="term" value="F:oxidoreductase activity"/>
    <property type="evidence" value="ECO:0007669"/>
    <property type="project" value="UniProtKB-KW"/>
</dbReference>
<proteinExistence type="inferred from homology"/>
<organism evidence="6 7">
    <name type="scientific">Nocardia jiangsuensis</name>
    <dbReference type="NCBI Taxonomy" id="1691563"/>
    <lineage>
        <taxon>Bacteria</taxon>
        <taxon>Bacillati</taxon>
        <taxon>Actinomycetota</taxon>
        <taxon>Actinomycetes</taxon>
        <taxon>Mycobacteriales</taxon>
        <taxon>Nocardiaceae</taxon>
        <taxon>Nocardia</taxon>
    </lineage>
</organism>
<evidence type="ECO:0000256" key="3">
    <source>
        <dbReference type="ARBA" id="ARBA00023027"/>
    </source>
</evidence>
<keyword evidence="3" id="KW-0520">NAD</keyword>
<name>A0ABV8DRJ2_9NOCA</name>
<evidence type="ECO:0000313" key="7">
    <source>
        <dbReference type="Proteomes" id="UP001595696"/>
    </source>
</evidence>
<dbReference type="InterPro" id="IPR008927">
    <property type="entry name" value="6-PGluconate_DH-like_C_sf"/>
</dbReference>
<dbReference type="SUPFAM" id="SSF51735">
    <property type="entry name" value="NAD(P)-binding Rossmann-fold domains"/>
    <property type="match status" value="1"/>
</dbReference>
<dbReference type="Proteomes" id="UP001595696">
    <property type="component" value="Unassembled WGS sequence"/>
</dbReference>
<dbReference type="EMBL" id="JBHSAX010000009">
    <property type="protein sequence ID" value="MFC3962319.1"/>
    <property type="molecule type" value="Genomic_DNA"/>
</dbReference>
<dbReference type="InterPro" id="IPR015815">
    <property type="entry name" value="HIBADH-related"/>
</dbReference>
<dbReference type="Pfam" id="PF14833">
    <property type="entry name" value="NAD_binding_11"/>
    <property type="match status" value="1"/>
</dbReference>
<evidence type="ECO:0000256" key="2">
    <source>
        <dbReference type="ARBA" id="ARBA00023002"/>
    </source>
</evidence>
<dbReference type="PANTHER" id="PTHR43060:SF15">
    <property type="entry name" value="3-HYDROXYISOBUTYRATE DEHYDROGENASE-LIKE 1, MITOCHONDRIAL-RELATED"/>
    <property type="match status" value="1"/>
</dbReference>
<evidence type="ECO:0000256" key="1">
    <source>
        <dbReference type="ARBA" id="ARBA00009080"/>
    </source>
</evidence>
<dbReference type="InterPro" id="IPR013328">
    <property type="entry name" value="6PGD_dom2"/>
</dbReference>
<dbReference type="Gene3D" id="3.40.50.720">
    <property type="entry name" value="NAD(P)-binding Rossmann-like Domain"/>
    <property type="match status" value="1"/>
</dbReference>
<feature type="domain" description="6-phosphogluconate dehydrogenase NADP-binding" evidence="4">
    <location>
        <begin position="2"/>
        <end position="151"/>
    </location>
</feature>
<evidence type="ECO:0000259" key="5">
    <source>
        <dbReference type="Pfam" id="PF14833"/>
    </source>
</evidence>
<feature type="domain" description="3-hydroxyisobutyrate dehydrogenase-like NAD-binding" evidence="5">
    <location>
        <begin position="154"/>
        <end position="246"/>
    </location>
</feature>
<evidence type="ECO:0000259" key="4">
    <source>
        <dbReference type="Pfam" id="PF03446"/>
    </source>
</evidence>
<dbReference type="InterPro" id="IPR029154">
    <property type="entry name" value="HIBADH-like_NADP-bd"/>
</dbReference>
<dbReference type="SUPFAM" id="SSF48179">
    <property type="entry name" value="6-phosphogluconate dehydrogenase C-terminal domain-like"/>
    <property type="match status" value="1"/>
</dbReference>
<comment type="similarity">
    <text evidence="1">Belongs to the HIBADH-related family.</text>
</comment>
<evidence type="ECO:0000313" key="6">
    <source>
        <dbReference type="EMBL" id="MFC3962319.1"/>
    </source>
</evidence>
<dbReference type="InterPro" id="IPR006115">
    <property type="entry name" value="6PGDH_NADP-bd"/>
</dbReference>
<keyword evidence="2 6" id="KW-0560">Oxidoreductase</keyword>
<dbReference type="PANTHER" id="PTHR43060">
    <property type="entry name" value="3-HYDROXYISOBUTYRATE DEHYDROGENASE-LIKE 1, MITOCHONDRIAL-RELATED"/>
    <property type="match status" value="1"/>
</dbReference>
<dbReference type="Pfam" id="PF03446">
    <property type="entry name" value="NAD_binding_2"/>
    <property type="match status" value="1"/>
</dbReference>
<dbReference type="RefSeq" id="WP_378612090.1">
    <property type="nucleotide sequence ID" value="NZ_JBHSAX010000009.1"/>
</dbReference>
<dbReference type="InterPro" id="IPR036291">
    <property type="entry name" value="NAD(P)-bd_dom_sf"/>
</dbReference>
<dbReference type="Gene3D" id="1.10.1040.10">
    <property type="entry name" value="N-(1-d-carboxylethyl)-l-norvaline Dehydrogenase, domain 2"/>
    <property type="match status" value="1"/>
</dbReference>